<proteinExistence type="predicted"/>
<protein>
    <submittedName>
        <fullName evidence="2">Uncharacterized protein</fullName>
    </submittedName>
</protein>
<sequence>MTPWRDPPSDRDSTMRSVAPYSGSRLHGNRFTFFQFATPRQMLHLPPVCNSMATVAPSSGSRLHGDRCSAGNSGRPARA</sequence>
<evidence type="ECO:0000313" key="3">
    <source>
        <dbReference type="Proteomes" id="UP001187192"/>
    </source>
</evidence>
<evidence type="ECO:0000256" key="1">
    <source>
        <dbReference type="SAM" id="MobiDB-lite"/>
    </source>
</evidence>
<organism evidence="2 3">
    <name type="scientific">Ficus carica</name>
    <name type="common">Common fig</name>
    <dbReference type="NCBI Taxonomy" id="3494"/>
    <lineage>
        <taxon>Eukaryota</taxon>
        <taxon>Viridiplantae</taxon>
        <taxon>Streptophyta</taxon>
        <taxon>Embryophyta</taxon>
        <taxon>Tracheophyta</taxon>
        <taxon>Spermatophyta</taxon>
        <taxon>Magnoliopsida</taxon>
        <taxon>eudicotyledons</taxon>
        <taxon>Gunneridae</taxon>
        <taxon>Pentapetalae</taxon>
        <taxon>rosids</taxon>
        <taxon>fabids</taxon>
        <taxon>Rosales</taxon>
        <taxon>Moraceae</taxon>
        <taxon>Ficeae</taxon>
        <taxon>Ficus</taxon>
    </lineage>
</organism>
<evidence type="ECO:0000313" key="2">
    <source>
        <dbReference type="EMBL" id="GMN43321.1"/>
    </source>
</evidence>
<name>A0AA88AG36_FICCA</name>
<gene>
    <name evidence="2" type="ORF">TIFTF001_012542</name>
</gene>
<feature type="region of interest" description="Disordered" evidence="1">
    <location>
        <begin position="56"/>
        <end position="79"/>
    </location>
</feature>
<accession>A0AA88AG36</accession>
<dbReference type="EMBL" id="BTGU01000016">
    <property type="protein sequence ID" value="GMN43321.1"/>
    <property type="molecule type" value="Genomic_DNA"/>
</dbReference>
<dbReference type="Proteomes" id="UP001187192">
    <property type="component" value="Unassembled WGS sequence"/>
</dbReference>
<comment type="caution">
    <text evidence="2">The sequence shown here is derived from an EMBL/GenBank/DDBJ whole genome shotgun (WGS) entry which is preliminary data.</text>
</comment>
<feature type="region of interest" description="Disordered" evidence="1">
    <location>
        <begin position="1"/>
        <end position="21"/>
    </location>
</feature>
<keyword evidence="3" id="KW-1185">Reference proteome</keyword>
<reference evidence="2" key="1">
    <citation type="submission" date="2023-07" db="EMBL/GenBank/DDBJ databases">
        <title>draft genome sequence of fig (Ficus carica).</title>
        <authorList>
            <person name="Takahashi T."/>
            <person name="Nishimura K."/>
        </authorList>
    </citation>
    <scope>NUCLEOTIDE SEQUENCE</scope>
</reference>
<dbReference type="AlphaFoldDB" id="A0AA88AG36"/>